<reference evidence="2 3" key="1">
    <citation type="submission" date="2021-06" db="EMBL/GenBank/DDBJ databases">
        <authorList>
            <person name="Kallberg Y."/>
            <person name="Tangrot J."/>
            <person name="Rosling A."/>
        </authorList>
    </citation>
    <scope>NUCLEOTIDE SEQUENCE [LARGE SCALE GENOMIC DNA]</scope>
    <source>
        <strain evidence="2 3">120-4 pot B 10/14</strain>
    </source>
</reference>
<evidence type="ECO:0000259" key="1">
    <source>
        <dbReference type="Pfam" id="PF20412"/>
    </source>
</evidence>
<dbReference type="EMBL" id="CAJVQB010007279">
    <property type="protein sequence ID" value="CAG8700412.1"/>
    <property type="molecule type" value="Genomic_DNA"/>
</dbReference>
<dbReference type="InterPro" id="IPR039930">
    <property type="entry name" value="RALGAPB"/>
</dbReference>
<protein>
    <submittedName>
        <fullName evidence="2">31441_t:CDS:1</fullName>
    </submittedName>
</protein>
<dbReference type="Proteomes" id="UP000789901">
    <property type="component" value="Unassembled WGS sequence"/>
</dbReference>
<evidence type="ECO:0000313" key="2">
    <source>
        <dbReference type="EMBL" id="CAG8700412.1"/>
    </source>
</evidence>
<dbReference type="Pfam" id="PF20412">
    <property type="entry name" value="RALGAPB_N"/>
    <property type="match status" value="1"/>
</dbReference>
<keyword evidence="3" id="KW-1185">Reference proteome</keyword>
<dbReference type="PANTHER" id="PTHR21344:SF1">
    <property type="entry name" value="RAL GTPASE-ACTIVATING PROTEIN SUBUNIT BETA"/>
    <property type="match status" value="1"/>
</dbReference>
<dbReference type="InterPro" id="IPR046859">
    <property type="entry name" value="RGPA/RALGAPB_N"/>
</dbReference>
<proteinExistence type="predicted"/>
<feature type="domain" description="Ral GTPase-activating protein subunit alpha/beta N-terminal" evidence="1">
    <location>
        <begin position="120"/>
        <end position="179"/>
    </location>
</feature>
<comment type="caution">
    <text evidence="2">The sequence shown here is derived from an EMBL/GenBank/DDBJ whole genome shotgun (WGS) entry which is preliminary data.</text>
</comment>
<dbReference type="PANTHER" id="PTHR21344">
    <property type="entry name" value="RAL GTPASE-ACTIVATING PROTEIN SUBUNIT BETA"/>
    <property type="match status" value="1"/>
</dbReference>
<feature type="non-terminal residue" evidence="2">
    <location>
        <position position="1"/>
    </location>
</feature>
<organism evidence="2 3">
    <name type="scientific">Gigaspora margarita</name>
    <dbReference type="NCBI Taxonomy" id="4874"/>
    <lineage>
        <taxon>Eukaryota</taxon>
        <taxon>Fungi</taxon>
        <taxon>Fungi incertae sedis</taxon>
        <taxon>Mucoromycota</taxon>
        <taxon>Glomeromycotina</taxon>
        <taxon>Glomeromycetes</taxon>
        <taxon>Diversisporales</taxon>
        <taxon>Gigasporaceae</taxon>
        <taxon>Gigaspora</taxon>
    </lineage>
</organism>
<name>A0ABN7UZ95_GIGMA</name>
<accession>A0ABN7UZ95</accession>
<evidence type="ECO:0000313" key="3">
    <source>
        <dbReference type="Proteomes" id="UP000789901"/>
    </source>
</evidence>
<sequence length="197" mass="22187">SNVLAKFPLNVRKVFISKITQTLLQAHNPNLLSSITHIKWVMEAIGQGFALPLEEIPAAIRNATGQQEEQEFWQIIFHHYSLLFQSRYQTTHHSNASTPTTLGFPSNSNNNQIPTNCTHLQNHIELCKGVLIVLTMAGCTLGPQFSEETWLVLLKVVLEITDCLLHEPISIITTTSSDLNMDKKIAMIMAMIYVNIY</sequence>
<gene>
    <name evidence="2" type="ORF">GMARGA_LOCUS12087</name>
</gene>